<sequence length="84" mass="9889">MASKFDLEDWIIEALKQNGGSAKLLRVSEFIWRNHRDELERSIPLLYIWQYETRWAATRLRKKGLLKAAVVSPKGVWELQESDC</sequence>
<organism evidence="1 2">
    <name type="scientific">Stutzerimonas stutzeri</name>
    <name type="common">Pseudomonas stutzeri</name>
    <dbReference type="NCBI Taxonomy" id="316"/>
    <lineage>
        <taxon>Bacteria</taxon>
        <taxon>Pseudomonadati</taxon>
        <taxon>Pseudomonadota</taxon>
        <taxon>Gammaproteobacteria</taxon>
        <taxon>Pseudomonadales</taxon>
        <taxon>Pseudomonadaceae</taxon>
        <taxon>Stutzerimonas</taxon>
    </lineage>
</organism>
<dbReference type="EMBL" id="VNHQ01000013">
    <property type="protein sequence ID" value="TYP64018.1"/>
    <property type="molecule type" value="Genomic_DNA"/>
</dbReference>
<dbReference type="OrthoDB" id="9815437at2"/>
<evidence type="ECO:0000313" key="1">
    <source>
        <dbReference type="EMBL" id="TYP64018.1"/>
    </source>
</evidence>
<dbReference type="Proteomes" id="UP000324282">
    <property type="component" value="Unassembled WGS sequence"/>
</dbReference>
<comment type="caution">
    <text evidence="1">The sequence shown here is derived from an EMBL/GenBank/DDBJ whole genome shotgun (WGS) entry which is preliminary data.</text>
</comment>
<proteinExistence type="predicted"/>
<protein>
    <submittedName>
        <fullName evidence="1">Uncharacterized protein</fullName>
    </submittedName>
</protein>
<evidence type="ECO:0000313" key="2">
    <source>
        <dbReference type="Proteomes" id="UP000324282"/>
    </source>
</evidence>
<accession>A0A5S5BC27</accession>
<dbReference type="AlphaFoldDB" id="A0A5S5BC27"/>
<reference evidence="1 2" key="1">
    <citation type="submission" date="2019-07" db="EMBL/GenBank/DDBJ databases">
        <title>Deep subsurface shale carbon reservoir microbial communities from Ohio and West Virginia, USA.</title>
        <authorList>
            <person name="Wrighton K."/>
        </authorList>
    </citation>
    <scope>NUCLEOTIDE SEQUENCE [LARGE SCALE GENOMIC DNA]</scope>
    <source>
        <strain evidence="1 2">NP_8Ht</strain>
    </source>
</reference>
<gene>
    <name evidence="1" type="ORF">A9A72_123801</name>
</gene>
<dbReference type="RefSeq" id="WP_148925623.1">
    <property type="nucleotide sequence ID" value="NZ_VNHQ01000013.1"/>
</dbReference>
<name>A0A5S5BC27_STUST</name>